<dbReference type="RefSeq" id="WP_123643528.1">
    <property type="nucleotide sequence ID" value="NZ_ML119090.1"/>
</dbReference>
<feature type="transmembrane region" description="Helical" evidence="5">
    <location>
        <begin position="302"/>
        <end position="323"/>
    </location>
</feature>
<reference evidence="6 7" key="1">
    <citation type="submission" date="2018-10" db="EMBL/GenBank/DDBJ databases">
        <title>Histidinibacterium lentulum gen. nov., sp. nov., a marine bacterium from the culture broth of Picochlorum sp. 122.</title>
        <authorList>
            <person name="Wang G."/>
        </authorList>
    </citation>
    <scope>NUCLEOTIDE SEQUENCE [LARGE SCALE GENOMIC DNA]</scope>
    <source>
        <strain evidence="6 7">B17</strain>
    </source>
</reference>
<feature type="transmembrane region" description="Helical" evidence="5">
    <location>
        <begin position="20"/>
        <end position="40"/>
    </location>
</feature>
<keyword evidence="7" id="KW-1185">Reference proteome</keyword>
<evidence type="ECO:0000313" key="7">
    <source>
        <dbReference type="Proteomes" id="UP000268016"/>
    </source>
</evidence>
<keyword evidence="4 5" id="KW-0472">Membrane</keyword>
<comment type="subcellular location">
    <subcellularLocation>
        <location evidence="1">Membrane</location>
        <topology evidence="1">Multi-pass membrane protein</topology>
    </subcellularLocation>
</comment>
<dbReference type="PANTHER" id="PTHR43424:SF1">
    <property type="entry name" value="LOCUS PUTATIVE PROTEIN 1-RELATED"/>
    <property type="match status" value="1"/>
</dbReference>
<feature type="transmembrane region" description="Helical" evidence="5">
    <location>
        <begin position="360"/>
        <end position="379"/>
    </location>
</feature>
<sequence length="445" mass="47666">MSRALLTAPRRLILRSGGWLIAKQIASLANGLLIAVFVARHLGPEGYGVLSYALSLVAVVAPLTTLGMRNLSLREYKMHPDEAHTILGTVTAIRFAGAAVTVLIVYAVARAYPIPHENIAILCAILAGAALVKSIDTIQEYFIAQQDPKPFVVFSVAVMSVFACVKIGLILMGSGVDAFILAQAAQGAVSGLGALMAYRRRTRGLPGPRIETARAWRYLRQGFPLMLGALSAVIYLKSDILMLSYMAGQETTGIYAVAARLAEAWYVLPTAMATALFPRMVDLRDSAPERYALRVQDALDSFAAFGTLIAASSLFWAGPAVAFLFGADYAASTTVLQIYAWVGIVFATRALIHRWLLVEGIFWASAMIHATGAVANVALNLVLIPRFGAEGAAVATVISYTLAPILLAPVVPALREPARMQLKAIAWPRRIADLRPRGRPAAPGE</sequence>
<feature type="transmembrane region" description="Helical" evidence="5">
    <location>
        <begin position="391"/>
        <end position="414"/>
    </location>
</feature>
<evidence type="ECO:0000256" key="1">
    <source>
        <dbReference type="ARBA" id="ARBA00004141"/>
    </source>
</evidence>
<dbReference type="InterPro" id="IPR002797">
    <property type="entry name" value="Polysacc_synth"/>
</dbReference>
<evidence type="ECO:0000256" key="4">
    <source>
        <dbReference type="ARBA" id="ARBA00023136"/>
    </source>
</evidence>
<dbReference type="InterPro" id="IPR052556">
    <property type="entry name" value="PolySynth_Transporter"/>
</dbReference>
<keyword evidence="2 5" id="KW-0812">Transmembrane</keyword>
<organism evidence="6 7">
    <name type="scientific">Histidinibacterium lentulum</name>
    <dbReference type="NCBI Taxonomy" id="2480588"/>
    <lineage>
        <taxon>Bacteria</taxon>
        <taxon>Pseudomonadati</taxon>
        <taxon>Pseudomonadota</taxon>
        <taxon>Alphaproteobacteria</taxon>
        <taxon>Rhodobacterales</taxon>
        <taxon>Paracoccaceae</taxon>
        <taxon>Histidinibacterium</taxon>
    </lineage>
</organism>
<feature type="transmembrane region" description="Helical" evidence="5">
    <location>
        <begin position="119"/>
        <end position="138"/>
    </location>
</feature>
<dbReference type="AlphaFoldDB" id="A0A3N2QS49"/>
<feature type="transmembrane region" description="Helical" evidence="5">
    <location>
        <begin position="178"/>
        <end position="198"/>
    </location>
</feature>
<protein>
    <submittedName>
        <fullName evidence="6">Flippase</fullName>
    </submittedName>
</protein>
<dbReference type="CDD" id="cd13128">
    <property type="entry name" value="MATE_Wzx_like"/>
    <property type="match status" value="1"/>
</dbReference>
<keyword evidence="3 5" id="KW-1133">Transmembrane helix</keyword>
<evidence type="ECO:0000256" key="3">
    <source>
        <dbReference type="ARBA" id="ARBA00022989"/>
    </source>
</evidence>
<feature type="transmembrane region" description="Helical" evidence="5">
    <location>
        <begin position="218"/>
        <end position="236"/>
    </location>
</feature>
<feature type="transmembrane region" description="Helical" evidence="5">
    <location>
        <begin position="86"/>
        <end position="107"/>
    </location>
</feature>
<name>A0A3N2QS49_9RHOB</name>
<dbReference type="Pfam" id="PF01943">
    <property type="entry name" value="Polysacc_synt"/>
    <property type="match status" value="1"/>
</dbReference>
<accession>A0A3N2QS49</accession>
<evidence type="ECO:0000256" key="2">
    <source>
        <dbReference type="ARBA" id="ARBA00022692"/>
    </source>
</evidence>
<comment type="caution">
    <text evidence="6">The sequence shown here is derived from an EMBL/GenBank/DDBJ whole genome shotgun (WGS) entry which is preliminary data.</text>
</comment>
<evidence type="ECO:0000256" key="5">
    <source>
        <dbReference type="SAM" id="Phobius"/>
    </source>
</evidence>
<gene>
    <name evidence="6" type="ORF">EAT49_17090</name>
</gene>
<feature type="transmembrane region" description="Helical" evidence="5">
    <location>
        <begin position="329"/>
        <end position="348"/>
    </location>
</feature>
<dbReference type="Proteomes" id="UP000268016">
    <property type="component" value="Unassembled WGS sequence"/>
</dbReference>
<dbReference type="GO" id="GO:0016020">
    <property type="term" value="C:membrane"/>
    <property type="evidence" value="ECO:0007669"/>
    <property type="project" value="UniProtKB-SubCell"/>
</dbReference>
<dbReference type="PANTHER" id="PTHR43424">
    <property type="entry name" value="LOCUS PUTATIVE PROTEIN 1-RELATED"/>
    <property type="match status" value="1"/>
</dbReference>
<feature type="transmembrane region" description="Helical" evidence="5">
    <location>
        <begin position="46"/>
        <end position="66"/>
    </location>
</feature>
<proteinExistence type="predicted"/>
<dbReference type="EMBL" id="RDRB01000010">
    <property type="protein sequence ID" value="ROT97990.1"/>
    <property type="molecule type" value="Genomic_DNA"/>
</dbReference>
<dbReference type="OrthoDB" id="5240734at2"/>
<feature type="transmembrane region" description="Helical" evidence="5">
    <location>
        <begin position="150"/>
        <end position="172"/>
    </location>
</feature>
<evidence type="ECO:0000313" key="6">
    <source>
        <dbReference type="EMBL" id="ROT97990.1"/>
    </source>
</evidence>